<evidence type="ECO:0000256" key="2">
    <source>
        <dbReference type="SAM" id="Phobius"/>
    </source>
</evidence>
<feature type="transmembrane region" description="Helical" evidence="2">
    <location>
        <begin position="153"/>
        <end position="178"/>
    </location>
</feature>
<feature type="transmembrane region" description="Helical" evidence="2">
    <location>
        <begin position="102"/>
        <end position="123"/>
    </location>
</feature>
<accession>A0A3A9XVW4</accession>
<keyword evidence="5" id="KW-1185">Reference proteome</keyword>
<dbReference type="OrthoDB" id="3406178at2"/>
<dbReference type="EMBL" id="RAZS01000015">
    <property type="protein sequence ID" value="RKN14062.1"/>
    <property type="molecule type" value="Genomic_DNA"/>
</dbReference>
<feature type="transmembrane region" description="Helical" evidence="2">
    <location>
        <begin position="21"/>
        <end position="44"/>
    </location>
</feature>
<dbReference type="AlphaFoldDB" id="A0A3A9XVW4"/>
<keyword evidence="2" id="KW-1133">Transmembrane helix</keyword>
<evidence type="ECO:0000256" key="1">
    <source>
        <dbReference type="SAM" id="MobiDB-lite"/>
    </source>
</evidence>
<keyword evidence="2" id="KW-0812">Transmembrane</keyword>
<proteinExistence type="predicted"/>
<name>A0A3A9XVW4_9ACTN</name>
<evidence type="ECO:0000313" key="6">
    <source>
        <dbReference type="Proteomes" id="UP000275865"/>
    </source>
</evidence>
<sequence>MSYPHPVPARRPTTVRLAMAALLLMAVVAIGYAVAGLLVVGGTVDRFRAAATGTAASADQVGGTVALLHTTAVVSAVVSLLVGVLLAGLALGLGSGRAGARVAVWVVCGLGVLGGCCGLALLVGQRSVPLQPGADDPASTELLGLIADAYPGWWIPLGGGLSVGQTLGYLVVAALLALPAANAWFHRRPAPVAHPGFPTRPVPHPQQSLPIMPPHPPVEDRQ</sequence>
<evidence type="ECO:0000313" key="4">
    <source>
        <dbReference type="EMBL" id="RKN28553.1"/>
    </source>
</evidence>
<feature type="region of interest" description="Disordered" evidence="1">
    <location>
        <begin position="195"/>
        <end position="222"/>
    </location>
</feature>
<evidence type="ECO:0000313" key="3">
    <source>
        <dbReference type="EMBL" id="RKN14062.1"/>
    </source>
</evidence>
<keyword evidence="2" id="KW-0472">Membrane</keyword>
<dbReference type="Proteomes" id="UP000271548">
    <property type="component" value="Unassembled WGS sequence"/>
</dbReference>
<protein>
    <submittedName>
        <fullName evidence="4">Uncharacterized protein</fullName>
    </submittedName>
</protein>
<gene>
    <name evidence="4" type="ORF">D7044_25310</name>
    <name evidence="3" type="ORF">D7147_29990</name>
</gene>
<dbReference type="Proteomes" id="UP000275865">
    <property type="component" value="Unassembled WGS sequence"/>
</dbReference>
<organism evidence="4 6">
    <name type="scientific">Micromonospora musae</name>
    <dbReference type="NCBI Taxonomy" id="1894970"/>
    <lineage>
        <taxon>Bacteria</taxon>
        <taxon>Bacillati</taxon>
        <taxon>Actinomycetota</taxon>
        <taxon>Actinomycetes</taxon>
        <taxon>Micromonosporales</taxon>
        <taxon>Micromonosporaceae</taxon>
        <taxon>Micromonospora</taxon>
    </lineage>
</organism>
<comment type="caution">
    <text evidence="4">The sequence shown here is derived from an EMBL/GenBank/DDBJ whole genome shotgun (WGS) entry which is preliminary data.</text>
</comment>
<feature type="transmembrane region" description="Helical" evidence="2">
    <location>
        <begin position="64"/>
        <end position="90"/>
    </location>
</feature>
<reference evidence="5 6" key="1">
    <citation type="submission" date="2018-09" db="EMBL/GenBank/DDBJ databases">
        <title>Micromonospora sp. nov. MS1-9, isolated from a root of Musa sp.</title>
        <authorList>
            <person name="Kuncharoen N."/>
            <person name="Kudo T."/>
            <person name="Ohkuma M."/>
            <person name="Yuki M."/>
            <person name="Tanasupawat S."/>
        </authorList>
    </citation>
    <scope>NUCLEOTIDE SEQUENCE [LARGE SCALE GENOMIC DNA]</scope>
    <source>
        <strain evidence="4 6">MS1-9</strain>
        <strain evidence="3 5">NGC1-4</strain>
    </source>
</reference>
<dbReference type="EMBL" id="RAZT01000014">
    <property type="protein sequence ID" value="RKN28553.1"/>
    <property type="molecule type" value="Genomic_DNA"/>
</dbReference>
<evidence type="ECO:0000313" key="5">
    <source>
        <dbReference type="Proteomes" id="UP000271548"/>
    </source>
</evidence>